<evidence type="ECO:0000313" key="1">
    <source>
        <dbReference type="EMBL" id="KAK7331379.1"/>
    </source>
</evidence>
<comment type="caution">
    <text evidence="1">The sequence shown here is derived from an EMBL/GenBank/DDBJ whole genome shotgun (WGS) entry which is preliminary data.</text>
</comment>
<dbReference type="Proteomes" id="UP001367508">
    <property type="component" value="Unassembled WGS sequence"/>
</dbReference>
<protein>
    <submittedName>
        <fullName evidence="1">Uncharacterized protein</fullName>
    </submittedName>
</protein>
<dbReference type="AlphaFoldDB" id="A0AAN9L8Y4"/>
<dbReference type="EMBL" id="JAYMYQ010000005">
    <property type="protein sequence ID" value="KAK7331379.1"/>
    <property type="molecule type" value="Genomic_DNA"/>
</dbReference>
<reference evidence="1 2" key="1">
    <citation type="submission" date="2024-01" db="EMBL/GenBank/DDBJ databases">
        <title>The genomes of 5 underutilized Papilionoideae crops provide insights into root nodulation and disease resistanc.</title>
        <authorList>
            <person name="Jiang F."/>
        </authorList>
    </citation>
    <scope>NUCLEOTIDE SEQUENCE [LARGE SCALE GENOMIC DNA]</scope>
    <source>
        <strain evidence="1">LVBAO_FW01</strain>
        <tissue evidence="1">Leaves</tissue>
    </source>
</reference>
<organism evidence="1 2">
    <name type="scientific">Canavalia gladiata</name>
    <name type="common">Sword bean</name>
    <name type="synonym">Dolichos gladiatus</name>
    <dbReference type="NCBI Taxonomy" id="3824"/>
    <lineage>
        <taxon>Eukaryota</taxon>
        <taxon>Viridiplantae</taxon>
        <taxon>Streptophyta</taxon>
        <taxon>Embryophyta</taxon>
        <taxon>Tracheophyta</taxon>
        <taxon>Spermatophyta</taxon>
        <taxon>Magnoliopsida</taxon>
        <taxon>eudicotyledons</taxon>
        <taxon>Gunneridae</taxon>
        <taxon>Pentapetalae</taxon>
        <taxon>rosids</taxon>
        <taxon>fabids</taxon>
        <taxon>Fabales</taxon>
        <taxon>Fabaceae</taxon>
        <taxon>Papilionoideae</taxon>
        <taxon>50 kb inversion clade</taxon>
        <taxon>NPAAA clade</taxon>
        <taxon>indigoferoid/millettioid clade</taxon>
        <taxon>Phaseoleae</taxon>
        <taxon>Canavalia</taxon>
    </lineage>
</organism>
<sequence length="81" mass="9364">MECSTETQGEGWKCIGRDLNCIRLAKERRGRSMSYHASKMNIFNSSIVEMDLEESPSYGRRFTWMNVEVVEDGWKLTNPIG</sequence>
<proteinExistence type="predicted"/>
<keyword evidence="2" id="KW-1185">Reference proteome</keyword>
<gene>
    <name evidence="1" type="ORF">VNO77_25602</name>
</gene>
<evidence type="ECO:0000313" key="2">
    <source>
        <dbReference type="Proteomes" id="UP001367508"/>
    </source>
</evidence>
<accession>A0AAN9L8Y4</accession>
<name>A0AAN9L8Y4_CANGL</name>